<evidence type="ECO:0000313" key="2">
    <source>
        <dbReference type="EMBL" id="KAH3794217.1"/>
    </source>
</evidence>
<comment type="caution">
    <text evidence="2">The sequence shown here is derived from an EMBL/GenBank/DDBJ whole genome shotgun (WGS) entry which is preliminary data.</text>
</comment>
<keyword evidence="1" id="KW-0732">Signal</keyword>
<organism evidence="2 3">
    <name type="scientific">Dreissena polymorpha</name>
    <name type="common">Zebra mussel</name>
    <name type="synonym">Mytilus polymorpha</name>
    <dbReference type="NCBI Taxonomy" id="45954"/>
    <lineage>
        <taxon>Eukaryota</taxon>
        <taxon>Metazoa</taxon>
        <taxon>Spiralia</taxon>
        <taxon>Lophotrochozoa</taxon>
        <taxon>Mollusca</taxon>
        <taxon>Bivalvia</taxon>
        <taxon>Autobranchia</taxon>
        <taxon>Heteroconchia</taxon>
        <taxon>Euheterodonta</taxon>
        <taxon>Imparidentia</taxon>
        <taxon>Neoheterodontei</taxon>
        <taxon>Myida</taxon>
        <taxon>Dreissenoidea</taxon>
        <taxon>Dreissenidae</taxon>
        <taxon>Dreissena</taxon>
    </lineage>
</organism>
<feature type="signal peptide" evidence="1">
    <location>
        <begin position="1"/>
        <end position="19"/>
    </location>
</feature>
<evidence type="ECO:0000313" key="3">
    <source>
        <dbReference type="Proteomes" id="UP000828390"/>
    </source>
</evidence>
<reference evidence="2" key="1">
    <citation type="journal article" date="2019" name="bioRxiv">
        <title>The Genome of the Zebra Mussel, Dreissena polymorpha: A Resource for Invasive Species Research.</title>
        <authorList>
            <person name="McCartney M.A."/>
            <person name="Auch B."/>
            <person name="Kono T."/>
            <person name="Mallez S."/>
            <person name="Zhang Y."/>
            <person name="Obille A."/>
            <person name="Becker A."/>
            <person name="Abrahante J.E."/>
            <person name="Garbe J."/>
            <person name="Badalamenti J.P."/>
            <person name="Herman A."/>
            <person name="Mangelson H."/>
            <person name="Liachko I."/>
            <person name="Sullivan S."/>
            <person name="Sone E.D."/>
            <person name="Koren S."/>
            <person name="Silverstein K.A.T."/>
            <person name="Beckman K.B."/>
            <person name="Gohl D.M."/>
        </authorList>
    </citation>
    <scope>NUCLEOTIDE SEQUENCE</scope>
    <source>
        <strain evidence="2">Duluth1</strain>
        <tissue evidence="2">Whole animal</tissue>
    </source>
</reference>
<feature type="chain" id="PRO_5038615034" evidence="1">
    <location>
        <begin position="20"/>
        <end position="140"/>
    </location>
</feature>
<gene>
    <name evidence="2" type="ORF">DPMN_147748</name>
</gene>
<proteinExistence type="predicted"/>
<reference evidence="2" key="2">
    <citation type="submission" date="2020-11" db="EMBL/GenBank/DDBJ databases">
        <authorList>
            <person name="McCartney M.A."/>
            <person name="Auch B."/>
            <person name="Kono T."/>
            <person name="Mallez S."/>
            <person name="Becker A."/>
            <person name="Gohl D.M."/>
            <person name="Silverstein K.A.T."/>
            <person name="Koren S."/>
            <person name="Bechman K.B."/>
            <person name="Herman A."/>
            <person name="Abrahante J.E."/>
            <person name="Garbe J."/>
        </authorList>
    </citation>
    <scope>NUCLEOTIDE SEQUENCE</scope>
    <source>
        <strain evidence="2">Duluth1</strain>
        <tissue evidence="2">Whole animal</tissue>
    </source>
</reference>
<evidence type="ECO:0000256" key="1">
    <source>
        <dbReference type="SAM" id="SignalP"/>
    </source>
</evidence>
<dbReference type="AlphaFoldDB" id="A0A9D4F9K4"/>
<name>A0A9D4F9K4_DREPO</name>
<accession>A0A9D4F9K4</accession>
<sequence length="140" mass="15114">MGDKFAFLVILCHFTLVWGVAVYPSWPGFKSCTSSAECPVGFCCRDNDGNLINGEGFEFSPIENNPTVNGSCRRVPSQPGAVCTDRCGCTKGYTCYRTITGACCPPTTCWESQAAAKDAAFWRNCAPPDCFFPPSANLGR</sequence>
<keyword evidence="3" id="KW-1185">Reference proteome</keyword>
<dbReference type="EMBL" id="JAIWYP010000007">
    <property type="protein sequence ID" value="KAH3794217.1"/>
    <property type="molecule type" value="Genomic_DNA"/>
</dbReference>
<protein>
    <submittedName>
        <fullName evidence="2">Uncharacterized protein</fullName>
    </submittedName>
</protein>
<dbReference type="Proteomes" id="UP000828390">
    <property type="component" value="Unassembled WGS sequence"/>
</dbReference>